<dbReference type="InParanoid" id="A0A674CV20"/>
<feature type="compositionally biased region" description="Polar residues" evidence="1">
    <location>
        <begin position="1139"/>
        <end position="1189"/>
    </location>
</feature>
<dbReference type="OMA" id="YYFSFYP"/>
<dbReference type="KEGG" id="stru:115170068"/>
<reference evidence="2" key="1">
    <citation type="submission" date="2025-08" db="UniProtKB">
        <authorList>
            <consortium name="Ensembl"/>
        </authorList>
    </citation>
    <scope>IDENTIFICATION</scope>
</reference>
<feature type="region of interest" description="Disordered" evidence="1">
    <location>
        <begin position="1132"/>
        <end position="1196"/>
    </location>
</feature>
<name>A0A674CV20_SALTR</name>
<feature type="compositionally biased region" description="Polar residues" evidence="1">
    <location>
        <begin position="1060"/>
        <end position="1080"/>
    </location>
</feature>
<feature type="region of interest" description="Disordered" evidence="1">
    <location>
        <begin position="615"/>
        <end position="688"/>
    </location>
</feature>
<evidence type="ECO:0000313" key="2">
    <source>
        <dbReference type="Ensembl" id="ENSSTUP00000087279.1"/>
    </source>
</evidence>
<accession>A0A674CV20</accession>
<dbReference type="RefSeq" id="XP_029582178.1">
    <property type="nucleotide sequence ID" value="XM_029726318.1"/>
</dbReference>
<feature type="compositionally biased region" description="Pro residues" evidence="1">
    <location>
        <begin position="673"/>
        <end position="686"/>
    </location>
</feature>
<gene>
    <name evidence="2" type="primary">LOC115170068</name>
</gene>
<organism evidence="2 3">
    <name type="scientific">Salmo trutta</name>
    <name type="common">Brown trout</name>
    <dbReference type="NCBI Taxonomy" id="8032"/>
    <lineage>
        <taxon>Eukaryota</taxon>
        <taxon>Metazoa</taxon>
        <taxon>Chordata</taxon>
        <taxon>Craniata</taxon>
        <taxon>Vertebrata</taxon>
        <taxon>Euteleostomi</taxon>
        <taxon>Actinopterygii</taxon>
        <taxon>Neopterygii</taxon>
        <taxon>Teleostei</taxon>
        <taxon>Protacanthopterygii</taxon>
        <taxon>Salmoniformes</taxon>
        <taxon>Salmonidae</taxon>
        <taxon>Salmoninae</taxon>
        <taxon>Salmo</taxon>
    </lineage>
</organism>
<dbReference type="PRINTS" id="PR01217">
    <property type="entry name" value="PRICHEXTENSN"/>
</dbReference>
<feature type="region of interest" description="Disordered" evidence="1">
    <location>
        <begin position="475"/>
        <end position="494"/>
    </location>
</feature>
<dbReference type="OrthoDB" id="8956920at2759"/>
<feature type="compositionally biased region" description="Polar residues" evidence="1">
    <location>
        <begin position="892"/>
        <end position="903"/>
    </location>
</feature>
<dbReference type="GeneTree" id="ENSGT00940000173998"/>
<feature type="region of interest" description="Disordered" evidence="1">
    <location>
        <begin position="1034"/>
        <end position="1082"/>
    </location>
</feature>
<dbReference type="GeneID" id="115170068"/>
<protein>
    <submittedName>
        <fullName evidence="2">Proline-rich extensin-like protein EPR1</fullName>
    </submittedName>
</protein>
<feature type="compositionally biased region" description="Low complexity" evidence="1">
    <location>
        <begin position="967"/>
        <end position="982"/>
    </location>
</feature>
<feature type="region of interest" description="Disordered" evidence="1">
    <location>
        <begin position="875"/>
        <end position="997"/>
    </location>
</feature>
<proteinExistence type="predicted"/>
<sequence length="1196" mass="130925">MCWSGVFVKRDFSPMAWNAKGDRLALICLGLVVVVLNSFGQCTALAQTSSSKSSIVLGPYFKGDLNNGKEEQSTGAVRLGRLILGRNVKPRNDSFSTDEPTVSKVRSSNGSLDDDADYQSDMAWESKQLGGHVYGKASPSSPVVESLLQMEPSVECVGDSMKLKFHDTGSTLGSLFFVDRGNQSPLPLSQLPTSCGHSIIATHQDWLFIAIYNGCYVTLEDGNYVLPLRWLGLPLKMSCPAKKPSKPNAPTVSCYPEGMVVKMEGGTSAEDLRVKFKGHWQPLMRVSLQCGYSVVAHLDAVIISAHYEPCVETKDGMFTLELAGEREVKLSCPSSVDQSFPHPNYPQNPVFPLPPTIALQPSPMFPHRPTPPPKPQAPLHPYYTKPAEKPKPATLPPGNPHYYFSFYPQPAKPVTSSPPKDPQPPWYSDSFFPQPAEPVTHMPATLPPATDAPNGKVYYPYYQYPYAPQPAKPVNHPPVTQKPATEKPTAPLHPYHTEPATHPPVNPQYYFSFYPLPATPPPAIKVPQGHVLHPYNRHPKPVTVSPLKGPQIPWEFFYPQPAKPVTPKPTPAMLPPATEKPTAPLHPYYPKPDTLPPGNPQYYFSFYPLPAKPVTPPPQVSTPATKAPQGHVQHSYYPHPLYPPHPKPVTGSPRKDPQIPWDSLNPQPAKPVTHPPVTPKPTPAMLPPATEKPKAPLHPYYPHHYQQFYPEPAKPITILLRPATQTPEQTPLVVHTWTPASQQPSHPRTTKAPPTVAPSTLPQPGDSYPPNSGYCPTICPTGFLTCCPMPISFHQHHHNHFGPVTSKDGVIIPAIKHSSDLFNYASVSGPTQATITPQPVTVQTVAPTIMSLTGFHDYWSQHGMRFSASLTSYAQAPSDANMPSEPQHPKQSHVQPYSPQQPMHPNFEAPASDSNKPTAQQRPILPHNPQWLRHAYPLPYNPQGPVQPHGQAPVYSNKPLELERPTSDPSKSSEPQSLSSDLNKPLKRQPSKWPHYPFRPPMWYDPDMFYASKPLMQPDHNHLSESAMQMRSTLDQLSQEHPHGTPQPPRPVKELGGSLPVNSEGISSLQQPNPSGQQMPTHYGSWPIYYAGSKPSYPQKPAAKPSGKPSRPEFPESFEHYWKPIVPLGSNEGFHGSYPAQSAGGSYPAQSAGGSYPAQSAGGSYPAQSAGGSYPAQSAGGSYPAQSAGGSYPAAN</sequence>
<feature type="region of interest" description="Disordered" evidence="1">
    <location>
        <begin position="1097"/>
        <end position="1116"/>
    </location>
</feature>
<feature type="region of interest" description="Disordered" evidence="1">
    <location>
        <begin position="413"/>
        <end position="432"/>
    </location>
</feature>
<dbReference type="AlphaFoldDB" id="A0A674CV20"/>
<dbReference type="Ensembl" id="ENSSTUT00000092899.1">
    <property type="protein sequence ID" value="ENSSTUP00000087279.1"/>
    <property type="gene ID" value="ENSSTUG00000038448.1"/>
</dbReference>
<dbReference type="Proteomes" id="UP000472277">
    <property type="component" value="Chromosome 31"/>
</dbReference>
<feature type="compositionally biased region" description="Polar residues" evidence="1">
    <location>
        <begin position="912"/>
        <end position="921"/>
    </location>
</feature>
<keyword evidence="3" id="KW-1185">Reference proteome</keyword>
<reference evidence="2" key="2">
    <citation type="submission" date="2025-09" db="UniProtKB">
        <authorList>
            <consortium name="Ensembl"/>
        </authorList>
    </citation>
    <scope>IDENTIFICATION</scope>
</reference>
<feature type="region of interest" description="Disordered" evidence="1">
    <location>
        <begin position="90"/>
        <end position="117"/>
    </location>
</feature>
<feature type="compositionally biased region" description="Polar residues" evidence="1">
    <location>
        <begin position="93"/>
        <end position="111"/>
    </location>
</feature>
<evidence type="ECO:0000313" key="3">
    <source>
        <dbReference type="Proteomes" id="UP000472277"/>
    </source>
</evidence>
<feature type="region of interest" description="Disordered" evidence="1">
    <location>
        <begin position="739"/>
        <end position="765"/>
    </location>
</feature>
<evidence type="ECO:0000256" key="1">
    <source>
        <dbReference type="SAM" id="MobiDB-lite"/>
    </source>
</evidence>